<dbReference type="EMBL" id="JAHHZF010000002">
    <property type="protein sequence ID" value="MBT9288688.1"/>
    <property type="molecule type" value="Genomic_DNA"/>
</dbReference>
<protein>
    <submittedName>
        <fullName evidence="8">C-type cytochrome</fullName>
    </submittedName>
</protein>
<evidence type="ECO:0000256" key="6">
    <source>
        <dbReference type="PROSITE-ProRule" id="PRU00433"/>
    </source>
</evidence>
<keyword evidence="2 6" id="KW-0349">Heme</keyword>
<dbReference type="AlphaFoldDB" id="A0A947D0I4"/>
<comment type="caution">
    <text evidence="8">The sequence shown here is derived from an EMBL/GenBank/DDBJ whole genome shotgun (WGS) entry which is preliminary data.</text>
</comment>
<keyword evidence="4" id="KW-0249">Electron transport</keyword>
<keyword evidence="5 6" id="KW-0408">Iron</keyword>
<sequence length="145" mass="14991">MRGICRIARPAARPISSTYRQGADPLITSKTLAFVLPGLAAACLATALIGATAAEAAGDAAAGRKKAAQSCAACHGIDGLAKLPNAANLAGESVYYLDRQLKAFRSGDRKDENMSVVAKALSDADIADLVAWYSSIEVTVTLPKK</sequence>
<dbReference type="SUPFAM" id="SSF46626">
    <property type="entry name" value="Cytochrome c"/>
    <property type="match status" value="1"/>
</dbReference>
<dbReference type="GO" id="GO:0020037">
    <property type="term" value="F:heme binding"/>
    <property type="evidence" value="ECO:0007669"/>
    <property type="project" value="InterPro"/>
</dbReference>
<gene>
    <name evidence="8" type="ORF">KL771_04460</name>
</gene>
<keyword evidence="9" id="KW-1185">Reference proteome</keyword>
<dbReference type="Pfam" id="PF00034">
    <property type="entry name" value="Cytochrom_C"/>
    <property type="match status" value="1"/>
</dbReference>
<keyword evidence="1" id="KW-0813">Transport</keyword>
<keyword evidence="3 6" id="KW-0479">Metal-binding</keyword>
<evidence type="ECO:0000313" key="8">
    <source>
        <dbReference type="EMBL" id="MBT9288688.1"/>
    </source>
</evidence>
<dbReference type="PANTHER" id="PTHR33751:SF9">
    <property type="entry name" value="CYTOCHROME C4"/>
    <property type="match status" value="1"/>
</dbReference>
<evidence type="ECO:0000256" key="5">
    <source>
        <dbReference type="ARBA" id="ARBA00023004"/>
    </source>
</evidence>
<evidence type="ECO:0000259" key="7">
    <source>
        <dbReference type="PROSITE" id="PS51007"/>
    </source>
</evidence>
<reference evidence="8 9" key="1">
    <citation type="submission" date="2021-06" db="EMBL/GenBank/DDBJ databases">
        <authorList>
            <person name="Grouzdev D.S."/>
            <person name="Koziaeva V."/>
        </authorList>
    </citation>
    <scope>NUCLEOTIDE SEQUENCE [LARGE SCALE GENOMIC DNA]</scope>
    <source>
        <strain evidence="8 9">22</strain>
    </source>
</reference>
<dbReference type="Proteomes" id="UP000766595">
    <property type="component" value="Unassembled WGS sequence"/>
</dbReference>
<dbReference type="Gene3D" id="1.10.760.10">
    <property type="entry name" value="Cytochrome c-like domain"/>
    <property type="match status" value="1"/>
</dbReference>
<dbReference type="InterPro" id="IPR036909">
    <property type="entry name" value="Cyt_c-like_dom_sf"/>
</dbReference>
<feature type="domain" description="Cytochrome c" evidence="7">
    <location>
        <begin position="58"/>
        <end position="137"/>
    </location>
</feature>
<dbReference type="InterPro" id="IPR009056">
    <property type="entry name" value="Cyt_c-like_dom"/>
</dbReference>
<evidence type="ECO:0000256" key="4">
    <source>
        <dbReference type="ARBA" id="ARBA00022982"/>
    </source>
</evidence>
<evidence type="ECO:0000256" key="1">
    <source>
        <dbReference type="ARBA" id="ARBA00022448"/>
    </source>
</evidence>
<accession>A0A947D0I4</accession>
<dbReference type="PANTHER" id="PTHR33751">
    <property type="entry name" value="CBB3-TYPE CYTOCHROME C OXIDASE SUBUNIT FIXP"/>
    <property type="match status" value="1"/>
</dbReference>
<dbReference type="GO" id="GO:0009055">
    <property type="term" value="F:electron transfer activity"/>
    <property type="evidence" value="ECO:0007669"/>
    <property type="project" value="InterPro"/>
</dbReference>
<evidence type="ECO:0000256" key="2">
    <source>
        <dbReference type="ARBA" id="ARBA00022617"/>
    </source>
</evidence>
<name>A0A947D0I4_9HYPH</name>
<organism evidence="8 9">
    <name type="scientific">Prosthecodimorpha staleyi</name>
    <dbReference type="NCBI Taxonomy" id="2840188"/>
    <lineage>
        <taxon>Bacteria</taxon>
        <taxon>Pseudomonadati</taxon>
        <taxon>Pseudomonadota</taxon>
        <taxon>Alphaproteobacteria</taxon>
        <taxon>Hyphomicrobiales</taxon>
        <taxon>Ancalomicrobiaceae</taxon>
        <taxon>Prosthecodimorpha</taxon>
    </lineage>
</organism>
<evidence type="ECO:0000256" key="3">
    <source>
        <dbReference type="ARBA" id="ARBA00022723"/>
    </source>
</evidence>
<proteinExistence type="predicted"/>
<dbReference type="PROSITE" id="PS51007">
    <property type="entry name" value="CYTC"/>
    <property type="match status" value="1"/>
</dbReference>
<evidence type="ECO:0000313" key="9">
    <source>
        <dbReference type="Proteomes" id="UP000766595"/>
    </source>
</evidence>
<dbReference type="InterPro" id="IPR050597">
    <property type="entry name" value="Cytochrome_c_Oxidase_Subunit"/>
</dbReference>
<dbReference type="GO" id="GO:0046872">
    <property type="term" value="F:metal ion binding"/>
    <property type="evidence" value="ECO:0007669"/>
    <property type="project" value="UniProtKB-KW"/>
</dbReference>